<protein>
    <submittedName>
        <fullName evidence="2">Uncharacterized protein</fullName>
    </submittedName>
</protein>
<sequence length="134" mass="14999">MPTEKMRTPRKAQSEPITPLKYMQVSVDTMHVIADAGGSDCEPQNNHREPSRLVSPPANVEELPVGNQDCFLHSPETLIPTSTASQDGDLDYMPTDTSIVASPEISQIVRGRKRRRNENSWKDMKRKKALNLGE</sequence>
<accession>A0AAV4DHN2</accession>
<evidence type="ECO:0000313" key="3">
    <source>
        <dbReference type="Proteomes" id="UP000735302"/>
    </source>
</evidence>
<dbReference type="AlphaFoldDB" id="A0AAV4DHN2"/>
<gene>
    <name evidence="2" type="ORF">PoB_007007300</name>
</gene>
<reference evidence="2 3" key="1">
    <citation type="journal article" date="2021" name="Elife">
        <title>Chloroplast acquisition without the gene transfer in kleptoplastic sea slugs, Plakobranchus ocellatus.</title>
        <authorList>
            <person name="Maeda T."/>
            <person name="Takahashi S."/>
            <person name="Yoshida T."/>
            <person name="Shimamura S."/>
            <person name="Takaki Y."/>
            <person name="Nagai Y."/>
            <person name="Toyoda A."/>
            <person name="Suzuki Y."/>
            <person name="Arimoto A."/>
            <person name="Ishii H."/>
            <person name="Satoh N."/>
            <person name="Nishiyama T."/>
            <person name="Hasebe M."/>
            <person name="Maruyama T."/>
            <person name="Minagawa J."/>
            <person name="Obokata J."/>
            <person name="Shigenobu S."/>
        </authorList>
    </citation>
    <scope>NUCLEOTIDE SEQUENCE [LARGE SCALE GENOMIC DNA]</scope>
</reference>
<feature type="compositionally biased region" description="Basic residues" evidence="1">
    <location>
        <begin position="124"/>
        <end position="134"/>
    </location>
</feature>
<dbReference type="EMBL" id="BLXT01007889">
    <property type="protein sequence ID" value="GFO43568.1"/>
    <property type="molecule type" value="Genomic_DNA"/>
</dbReference>
<evidence type="ECO:0000256" key="1">
    <source>
        <dbReference type="SAM" id="MobiDB-lite"/>
    </source>
</evidence>
<proteinExistence type="predicted"/>
<name>A0AAV4DHN2_9GAST</name>
<organism evidence="2 3">
    <name type="scientific">Plakobranchus ocellatus</name>
    <dbReference type="NCBI Taxonomy" id="259542"/>
    <lineage>
        <taxon>Eukaryota</taxon>
        <taxon>Metazoa</taxon>
        <taxon>Spiralia</taxon>
        <taxon>Lophotrochozoa</taxon>
        <taxon>Mollusca</taxon>
        <taxon>Gastropoda</taxon>
        <taxon>Heterobranchia</taxon>
        <taxon>Euthyneura</taxon>
        <taxon>Panpulmonata</taxon>
        <taxon>Sacoglossa</taxon>
        <taxon>Placobranchoidea</taxon>
        <taxon>Plakobranchidae</taxon>
        <taxon>Plakobranchus</taxon>
    </lineage>
</organism>
<feature type="region of interest" description="Disordered" evidence="1">
    <location>
        <begin position="78"/>
        <end position="134"/>
    </location>
</feature>
<evidence type="ECO:0000313" key="2">
    <source>
        <dbReference type="EMBL" id="GFO43568.1"/>
    </source>
</evidence>
<comment type="caution">
    <text evidence="2">The sequence shown here is derived from an EMBL/GenBank/DDBJ whole genome shotgun (WGS) entry which is preliminary data.</text>
</comment>
<feature type="region of interest" description="Disordered" evidence="1">
    <location>
        <begin position="35"/>
        <end position="57"/>
    </location>
</feature>
<dbReference type="Proteomes" id="UP000735302">
    <property type="component" value="Unassembled WGS sequence"/>
</dbReference>
<keyword evidence="3" id="KW-1185">Reference proteome</keyword>